<feature type="region of interest" description="Disordered" evidence="1">
    <location>
        <begin position="199"/>
        <end position="228"/>
    </location>
</feature>
<accession>A0A077WSX5</accession>
<reference evidence="2" key="1">
    <citation type="journal article" date="2014" name="Genome Announc.">
        <title>De novo whole-genome sequence and genome annotation of Lichtheimia ramosa.</title>
        <authorList>
            <person name="Linde J."/>
            <person name="Schwartze V."/>
            <person name="Binder U."/>
            <person name="Lass-Florl C."/>
            <person name="Voigt K."/>
            <person name="Horn F."/>
        </authorList>
    </citation>
    <scope>NUCLEOTIDE SEQUENCE</scope>
    <source>
        <strain evidence="2">JMRC FSU:6197</strain>
    </source>
</reference>
<evidence type="ECO:0000313" key="2">
    <source>
        <dbReference type="EMBL" id="CDS10198.1"/>
    </source>
</evidence>
<protein>
    <submittedName>
        <fullName evidence="2">Uncharacterized protein</fullName>
    </submittedName>
</protein>
<gene>
    <name evidence="2" type="ORF">LRAMOSA02874</name>
</gene>
<feature type="compositionally biased region" description="Basic and acidic residues" evidence="1">
    <location>
        <begin position="207"/>
        <end position="217"/>
    </location>
</feature>
<proteinExistence type="predicted"/>
<dbReference type="PROSITE" id="PS51257">
    <property type="entry name" value="PROKAR_LIPOPROTEIN"/>
    <property type="match status" value="1"/>
</dbReference>
<feature type="compositionally biased region" description="Polar residues" evidence="1">
    <location>
        <begin position="218"/>
        <end position="228"/>
    </location>
</feature>
<dbReference type="EMBL" id="LK023335">
    <property type="protein sequence ID" value="CDS10198.1"/>
    <property type="molecule type" value="Genomic_DNA"/>
</dbReference>
<feature type="region of interest" description="Disordered" evidence="1">
    <location>
        <begin position="1"/>
        <end position="57"/>
    </location>
</feature>
<evidence type="ECO:0000256" key="1">
    <source>
        <dbReference type="SAM" id="MobiDB-lite"/>
    </source>
</evidence>
<organism evidence="2">
    <name type="scientific">Lichtheimia ramosa</name>
    <dbReference type="NCBI Taxonomy" id="688394"/>
    <lineage>
        <taxon>Eukaryota</taxon>
        <taxon>Fungi</taxon>
        <taxon>Fungi incertae sedis</taxon>
        <taxon>Mucoromycota</taxon>
        <taxon>Mucoromycotina</taxon>
        <taxon>Mucoromycetes</taxon>
        <taxon>Mucorales</taxon>
        <taxon>Lichtheimiaceae</taxon>
        <taxon>Lichtheimia</taxon>
    </lineage>
</organism>
<dbReference type="AlphaFoldDB" id="A0A077WSX5"/>
<feature type="compositionally biased region" description="Low complexity" evidence="1">
    <location>
        <begin position="15"/>
        <end position="29"/>
    </location>
</feature>
<name>A0A077WSX5_9FUNG</name>
<sequence length="249" mass="27704">MSPSRRPGHHAPMPSLSSSISSCSSTGSSVLGTDVNGSSRRRYRQQQQQPTTTGCVRRQQRRVSFNEQVVVLGDPRQQKKSCTLSTALLDAEHYGALTTTPHYHTNYAGDTIIGTATATATAAAGTNRVSSDDKDYNWWSDESPLAVDLAEDDAMLEKEARKSRPWYRRKGKWWKALRNLHHCQCCCRRQQHTQQIDASITPSSNHDSADTFSEKNNNHATSPTSSCIPSRPFRRISAACKRVINTIVI</sequence>
<dbReference type="OrthoDB" id="2282914at2759"/>